<dbReference type="Pfam" id="PF25597">
    <property type="entry name" value="SH3_retrovirus"/>
    <property type="match status" value="1"/>
</dbReference>
<evidence type="ECO:0000259" key="3">
    <source>
        <dbReference type="Pfam" id="PF07727"/>
    </source>
</evidence>
<evidence type="ECO:0000259" key="4">
    <source>
        <dbReference type="Pfam" id="PF07993"/>
    </source>
</evidence>
<dbReference type="GO" id="GO:0102965">
    <property type="term" value="F:alcohol-forming long-chain fatty acyl-CoA reductase activity"/>
    <property type="evidence" value="ECO:0007669"/>
    <property type="project" value="UniProtKB-EC"/>
</dbReference>
<feature type="domain" description="RNase H type-1" evidence="5">
    <location>
        <begin position="1268"/>
        <end position="1327"/>
    </location>
</feature>
<dbReference type="PANTHER" id="PTHR11011:SF82">
    <property type="entry name" value="FATTY ACYL-COA REDUCTASE 8-RELATED"/>
    <property type="match status" value="1"/>
</dbReference>
<keyword evidence="1" id="KW-0443">Lipid metabolism</keyword>
<dbReference type="Pfam" id="PF13456">
    <property type="entry name" value="RVT_3"/>
    <property type="match status" value="1"/>
</dbReference>
<dbReference type="GO" id="GO:0035336">
    <property type="term" value="P:long-chain fatty-acyl-CoA metabolic process"/>
    <property type="evidence" value="ECO:0007669"/>
    <property type="project" value="TreeGrafter"/>
</dbReference>
<feature type="region of interest" description="Disordered" evidence="2">
    <location>
        <begin position="687"/>
        <end position="781"/>
    </location>
</feature>
<dbReference type="InterPro" id="IPR013103">
    <property type="entry name" value="RVT_2"/>
</dbReference>
<dbReference type="InterPro" id="IPR025724">
    <property type="entry name" value="GAG-pre-integrase_dom"/>
</dbReference>
<dbReference type="Pfam" id="PF22936">
    <property type="entry name" value="Pol_BBD"/>
    <property type="match status" value="1"/>
</dbReference>
<feature type="domain" description="Retrovirus-related Pol polyprotein from transposon TNT 1-94-like beta-barrel" evidence="7">
    <location>
        <begin position="353"/>
        <end position="422"/>
    </location>
</feature>
<dbReference type="InterPro" id="IPR026055">
    <property type="entry name" value="FAR"/>
</dbReference>
<keyword evidence="1" id="KW-0521">NADP</keyword>
<dbReference type="EC" id="1.2.1.84" evidence="1"/>
<sequence>MALTVQKTSDTFKDLKDLKFVVTLNGNNYLLWKRTTTNVLGGRKLTKYIENTYEEAKAKEENLSEDTWRQNDLNVLSALHCSLDAAILEGYSYCETSKELWDTLANVFGNETHLTRVYHIKKALGELSQEESDFNTHFGKYRSLVAELEMLRPFTTEAKALKDRREQDLVFGLLLTLNSSYTDVIQHILRDDKVPTLEQACAKIQKEYGAQGLFNSKGSLPTANKAGVVKQEDKKTWVCDHCKKKGHLKDKCWLLLPHLKPEKFKNFKPKANAVNGSDGGSENEERAMVQYGQEKAMQAITQGKSGTSTSQAQETIVMNKADLESLLQSIASKLHTGGISLLTSNTRDKDSLVLDSGASHHVISNPRLLANIKPALGNVKVANGHNVPIEGIGCIDLFNKKSSAFYMPKFTSNLLSVKKTTKDLNCLAIFSPNDVKLQDIESGKVFGQGSTKDDLYVFQDISLNSVSKNNISSIFANSVKTSVVLWHERLGHPHSRALSLLMPGFSYDCANCEACILGKHCKAVFPKSSAIYEKCFDLVHSDVWSSPCASRDNHKYFVTFIDEKSKYTWVTLMPSKDRVYDAFINFQNYVTNHFDAKIKILRTDNGGDLRNKLEPKSNKCVFIGYSTTQKGYKCFDPLTNRYYVSRDVKFMEDKAYFGEKSWESVKDLPNSTSDRAKSLRHILEHLGNVSSSQEDVEVTPNVDTNEAQESGDNATQEPQDIQQESGREEGVSEEVEEKDPSSEGEIIESSSGDETYQAPPVTRDPIYTRENPRRTKERKEWTNAVDDEVQAMIRNHTWDEEELPQGKRCVSSKWVFTIKYKSNGEIERHKARLVARGFTQTYGDDYRETFAPVAKQHTVKVVLSLAVNLDWELWQMDVKNAFLQGELKEEVYMTPPPGLEDIVAPGKVLRLRKAIYGLKQSPRAWYHKLSSTLLANGFKRSHSDHTLFTKQDNQGIVVVLIYVDDLIISGSNKEGIQAIKSALHSSFDIKDLGVLKYFLGIEVCRSKEGLFLSQRKYALDLLKITGKLGAKPVETPLEQGYTVNRKGEKDDTPYHCPEQYRRLVVYHWSLVERILRYIKGSPGKGIWMGRNSSTEIVGYCDADYNGDRNTRQSTTGFCTFIGGNLVTWKIKKQKVVSCSSAEAEYRAMKKLTNELTWLKALLKDFGIEQKTPITFHCDNQAAIHIATNPVFHERTKHIETDCHKTREKIEDDKDPIEVLRLAEKEAQLWQSAQIELHNENHGSVDFVNRTRVRDVLLEATYSGYRCFVDGSWKGSDKFSGTGWFCTSSNGEPPTMGAANLRRSLSPLHAEIEALLWAMKCMIGADHQETILVTGATGFLAKVFVEKILRVQPNVNKLYLVVRASDNEAAKKRLRTEAFEKDLFKVLRENLGDEKLNTLLSEKVVPVAGDIAMDHLGMKDSKLIERMQKEIDIVVNVAATTNFDERYDVGLGINTFGALNVLNFAKKCVKSQLLLHVSTAYVWGEKPGLLPEKPFLMEEIRRENGLQLDINLERKLMKQRLKELNEQDCSEEDITLSMKELGMERTVDSVIIAYGKGVLKCFLVDVNSVCDMIPADMVANAMIKAAATHAGGSNVHMVYQVGSSHQNPITYGEIREILFCYFTKNSLRSRNGSLITVTKMKLIPTMALFSLYMTVRYKLPLQLLKLVDIIYPWRKGDKYKNKNRKINSVMRLVKLYEPYVLFKGMYVLTPK</sequence>
<dbReference type="Pfam" id="PF07727">
    <property type="entry name" value="RVT_2"/>
    <property type="match status" value="1"/>
</dbReference>
<name>A0A8T1ZJL6_9BRAS</name>
<dbReference type="CDD" id="cd05236">
    <property type="entry name" value="FAR-N_SDR_e"/>
    <property type="match status" value="1"/>
</dbReference>
<dbReference type="EMBL" id="JAEFBK010000010">
    <property type="protein sequence ID" value="KAG7559657.1"/>
    <property type="molecule type" value="Genomic_DNA"/>
</dbReference>
<evidence type="ECO:0000313" key="9">
    <source>
        <dbReference type="EMBL" id="KAG7559657.1"/>
    </source>
</evidence>
<keyword evidence="10" id="KW-1185">Reference proteome</keyword>
<dbReference type="InterPro" id="IPR057670">
    <property type="entry name" value="SH3_retrovirus"/>
</dbReference>
<organism evidence="9 10">
    <name type="scientific">Arabidopsis thaliana x Arabidopsis arenosa</name>
    <dbReference type="NCBI Taxonomy" id="1240361"/>
    <lineage>
        <taxon>Eukaryota</taxon>
        <taxon>Viridiplantae</taxon>
        <taxon>Streptophyta</taxon>
        <taxon>Embryophyta</taxon>
        <taxon>Tracheophyta</taxon>
        <taxon>Spermatophyta</taxon>
        <taxon>Magnoliopsida</taxon>
        <taxon>eudicotyledons</taxon>
        <taxon>Gunneridae</taxon>
        <taxon>Pentapetalae</taxon>
        <taxon>rosids</taxon>
        <taxon>malvids</taxon>
        <taxon>Brassicales</taxon>
        <taxon>Brassicaceae</taxon>
        <taxon>Camelineae</taxon>
        <taxon>Arabidopsis</taxon>
    </lineage>
</organism>
<dbReference type="CDD" id="cd06222">
    <property type="entry name" value="RNase_H_like"/>
    <property type="match status" value="1"/>
</dbReference>
<gene>
    <name evidence="9" type="ORF">ISN45_Aa05g012450</name>
</gene>
<evidence type="ECO:0000313" key="10">
    <source>
        <dbReference type="Proteomes" id="UP000694240"/>
    </source>
</evidence>
<dbReference type="Pfam" id="PF13976">
    <property type="entry name" value="gag_pre-integrs"/>
    <property type="match status" value="1"/>
</dbReference>
<dbReference type="InterPro" id="IPR054722">
    <property type="entry name" value="PolX-like_BBD"/>
</dbReference>
<dbReference type="Pfam" id="PF14223">
    <property type="entry name" value="Retrotran_gag_2"/>
    <property type="match status" value="1"/>
</dbReference>
<proteinExistence type="inferred from homology"/>
<dbReference type="CDD" id="cd09272">
    <property type="entry name" value="RNase_HI_RT_Ty1"/>
    <property type="match status" value="1"/>
</dbReference>
<dbReference type="GO" id="GO:0010345">
    <property type="term" value="P:suberin biosynthetic process"/>
    <property type="evidence" value="ECO:0007669"/>
    <property type="project" value="TreeGrafter"/>
</dbReference>
<comment type="function">
    <text evidence="1">Catalyzes the reduction of fatty acyl-CoA to fatty alcohols.</text>
</comment>
<feature type="domain" description="Reverse transcriptase Ty1/copia-type" evidence="3">
    <location>
        <begin position="795"/>
        <end position="1038"/>
    </location>
</feature>
<feature type="domain" description="Thioester reductase (TE)" evidence="4">
    <location>
        <begin position="1332"/>
        <end position="1512"/>
    </location>
</feature>
<evidence type="ECO:0000259" key="7">
    <source>
        <dbReference type="Pfam" id="PF22936"/>
    </source>
</evidence>
<feature type="domain" description="Retroviral polymerase SH3-like" evidence="8">
    <location>
        <begin position="609"/>
        <end position="661"/>
    </location>
</feature>
<evidence type="ECO:0000259" key="8">
    <source>
        <dbReference type="Pfam" id="PF25597"/>
    </source>
</evidence>
<comment type="catalytic activity">
    <reaction evidence="1">
        <text>a long-chain fatty acyl-CoA + 2 NADPH + 2 H(+) = a long-chain primary fatty alcohol + 2 NADP(+) + CoA</text>
        <dbReference type="Rhea" id="RHEA:52716"/>
        <dbReference type="ChEBI" id="CHEBI:15378"/>
        <dbReference type="ChEBI" id="CHEBI:57287"/>
        <dbReference type="ChEBI" id="CHEBI:57783"/>
        <dbReference type="ChEBI" id="CHEBI:58349"/>
        <dbReference type="ChEBI" id="CHEBI:77396"/>
        <dbReference type="ChEBI" id="CHEBI:83139"/>
        <dbReference type="EC" id="1.2.1.84"/>
    </reaction>
</comment>
<dbReference type="InterPro" id="IPR044730">
    <property type="entry name" value="RNase_H-like_dom_plant"/>
</dbReference>
<dbReference type="GO" id="GO:0004523">
    <property type="term" value="F:RNA-DNA hybrid ribonuclease activity"/>
    <property type="evidence" value="ECO:0007669"/>
    <property type="project" value="InterPro"/>
</dbReference>
<dbReference type="InterPro" id="IPR013120">
    <property type="entry name" value="FAR_NAD-bd"/>
</dbReference>
<dbReference type="GO" id="GO:0080019">
    <property type="term" value="F:alcohol-forming very long-chain fatty acyl-CoA reductase activity"/>
    <property type="evidence" value="ECO:0007669"/>
    <property type="project" value="InterPro"/>
</dbReference>
<evidence type="ECO:0000259" key="5">
    <source>
        <dbReference type="Pfam" id="PF13456"/>
    </source>
</evidence>
<feature type="compositionally biased region" description="Polar residues" evidence="2">
    <location>
        <begin position="701"/>
        <end position="723"/>
    </location>
</feature>
<keyword evidence="1" id="KW-0560">Oxidoreductase</keyword>
<comment type="similarity">
    <text evidence="1">Belongs to the fatty acyl-CoA reductase family.</text>
</comment>
<feature type="compositionally biased region" description="Basic and acidic residues" evidence="2">
    <location>
        <begin position="766"/>
        <end position="781"/>
    </location>
</feature>
<dbReference type="Pfam" id="PF07993">
    <property type="entry name" value="NAD_binding_4"/>
    <property type="match status" value="1"/>
</dbReference>
<keyword evidence="1" id="KW-0444">Lipid biosynthesis</keyword>
<dbReference type="InterPro" id="IPR002156">
    <property type="entry name" value="RNaseH_domain"/>
</dbReference>
<protein>
    <recommendedName>
        <fullName evidence="1">Fatty acyl-CoA reductase</fullName>
        <ecNumber evidence="1">1.2.1.84</ecNumber>
    </recommendedName>
</protein>
<dbReference type="GO" id="GO:0003676">
    <property type="term" value="F:nucleic acid binding"/>
    <property type="evidence" value="ECO:0007669"/>
    <property type="project" value="InterPro"/>
</dbReference>
<evidence type="ECO:0000256" key="2">
    <source>
        <dbReference type="SAM" id="MobiDB-lite"/>
    </source>
</evidence>
<comment type="caution">
    <text evidence="9">The sequence shown here is derived from an EMBL/GenBank/DDBJ whole genome shotgun (WGS) entry which is preliminary data.</text>
</comment>
<feature type="compositionally biased region" description="Low complexity" evidence="2">
    <location>
        <begin position="743"/>
        <end position="752"/>
    </location>
</feature>
<dbReference type="Proteomes" id="UP000694240">
    <property type="component" value="Chromosome 10"/>
</dbReference>
<feature type="domain" description="GAG-pre-integrase" evidence="6">
    <location>
        <begin position="464"/>
        <end position="520"/>
    </location>
</feature>
<evidence type="ECO:0000256" key="1">
    <source>
        <dbReference type="RuleBase" id="RU363097"/>
    </source>
</evidence>
<evidence type="ECO:0000259" key="6">
    <source>
        <dbReference type="Pfam" id="PF13976"/>
    </source>
</evidence>
<accession>A0A8T1ZJL6</accession>
<dbReference type="PANTHER" id="PTHR11011">
    <property type="entry name" value="MALE STERILITY PROTEIN 2-RELATED"/>
    <property type="match status" value="1"/>
</dbReference>
<reference evidence="9 10" key="1">
    <citation type="submission" date="2020-12" db="EMBL/GenBank/DDBJ databases">
        <title>Concerted genomic and epigenomic changes stabilize Arabidopsis allopolyploids.</title>
        <authorList>
            <person name="Chen Z."/>
        </authorList>
    </citation>
    <scope>NUCLEOTIDE SEQUENCE [LARGE SCALE GENOMIC DNA]</scope>
    <source>
        <strain evidence="9">Allo738</strain>
        <tissue evidence="9">Leaf</tissue>
    </source>
</reference>